<dbReference type="PANTHER" id="PTHR45969:SF69">
    <property type="entry name" value="FINGER DOMAIN PROTEIN, PUTATIVE (AFU_ORTHOLOGUE AFUA_3G12190)-RELATED"/>
    <property type="match status" value="1"/>
</dbReference>
<dbReference type="PANTHER" id="PTHR45969">
    <property type="entry name" value="RING ZINC FINGER PROTEIN-RELATED"/>
    <property type="match status" value="1"/>
</dbReference>
<dbReference type="PROSITE" id="PS50089">
    <property type="entry name" value="ZF_RING_2"/>
    <property type="match status" value="1"/>
</dbReference>
<dbReference type="GO" id="GO:0061630">
    <property type="term" value="F:ubiquitin protein ligase activity"/>
    <property type="evidence" value="ECO:0007669"/>
    <property type="project" value="TreeGrafter"/>
</dbReference>
<keyword evidence="5" id="KW-1133">Transmembrane helix</keyword>
<feature type="transmembrane region" description="Helical" evidence="5">
    <location>
        <begin position="6"/>
        <end position="30"/>
    </location>
</feature>
<dbReference type="GO" id="GO:0008270">
    <property type="term" value="F:zinc ion binding"/>
    <property type="evidence" value="ECO:0007669"/>
    <property type="project" value="UniProtKB-KW"/>
</dbReference>
<reference evidence="7" key="1">
    <citation type="submission" date="2005-10" db="EMBL/GenBank/DDBJ databases">
        <authorList>
            <person name="Loftus B.J."/>
            <person name="Nene V.M."/>
            <person name="Hannick L.I."/>
            <person name="Bidwell S."/>
            <person name="Haas B."/>
            <person name="Amedeo P."/>
            <person name="Orvis J."/>
            <person name="Wortman J.R."/>
            <person name="White O.R."/>
            <person name="Salzberg S."/>
            <person name="Shumway M."/>
            <person name="Koo H."/>
            <person name="Zhao Y."/>
            <person name="Holmes M."/>
            <person name="Miller J."/>
            <person name="Schatz M."/>
            <person name="Pop M."/>
            <person name="Pai G."/>
            <person name="Utterback T."/>
            <person name="Rogers Y.-H."/>
            <person name="Kravitz S."/>
            <person name="Fraser C.M."/>
        </authorList>
    </citation>
    <scope>NUCLEOTIDE SEQUENCE</scope>
    <source>
        <strain evidence="7">Liverpool</strain>
    </source>
</reference>
<dbReference type="STRING" id="7159.Q17PC3"/>
<reference evidence="7" key="2">
    <citation type="journal article" date="2007" name="Science">
        <title>Genome sequence of Aedes aegypti, a major arbovirus vector.</title>
        <authorList>
            <person name="Nene V."/>
            <person name="Wortman J.R."/>
            <person name="Lawson D."/>
            <person name="Haas B."/>
            <person name="Kodira C."/>
            <person name="Tu Z.J."/>
            <person name="Loftus B."/>
            <person name="Xi Z."/>
            <person name="Megy K."/>
            <person name="Grabherr M."/>
            <person name="Ren Q."/>
            <person name="Zdobnov E.M."/>
            <person name="Lobo N.F."/>
            <person name="Campbell K.S."/>
            <person name="Brown S.E."/>
            <person name="Bonaldo M.F."/>
            <person name="Zhu J."/>
            <person name="Sinkins S.P."/>
            <person name="Hogenkamp D.G."/>
            <person name="Amedeo P."/>
            <person name="Arensburger P."/>
            <person name="Atkinson P.W."/>
            <person name="Bidwell S."/>
            <person name="Biedler J."/>
            <person name="Birney E."/>
            <person name="Bruggner R.V."/>
            <person name="Costas J."/>
            <person name="Coy M.R."/>
            <person name="Crabtree J."/>
            <person name="Crawford M."/>
            <person name="Debruyn B."/>
            <person name="Decaprio D."/>
            <person name="Eiglmeier K."/>
            <person name="Eisenstadt E."/>
            <person name="El-Dorry H."/>
            <person name="Gelbart W.M."/>
            <person name="Gomes S.L."/>
            <person name="Hammond M."/>
            <person name="Hannick L.I."/>
            <person name="Hogan J.R."/>
            <person name="Holmes M.H."/>
            <person name="Jaffe D."/>
            <person name="Johnston J.S."/>
            <person name="Kennedy R.C."/>
            <person name="Koo H."/>
            <person name="Kravitz S."/>
            <person name="Kriventseva E.V."/>
            <person name="Kulp D."/>
            <person name="Labutti K."/>
            <person name="Lee E."/>
            <person name="Li S."/>
            <person name="Lovin D.D."/>
            <person name="Mao C."/>
            <person name="Mauceli E."/>
            <person name="Menck C.F."/>
            <person name="Miller J.R."/>
            <person name="Montgomery P."/>
            <person name="Mori A."/>
            <person name="Nascimento A.L."/>
            <person name="Naveira H.F."/>
            <person name="Nusbaum C."/>
            <person name="O'leary S."/>
            <person name="Orvis J."/>
            <person name="Pertea M."/>
            <person name="Quesneville H."/>
            <person name="Reidenbach K.R."/>
            <person name="Rogers Y.H."/>
            <person name="Roth C.W."/>
            <person name="Schneider J.R."/>
            <person name="Schatz M."/>
            <person name="Shumway M."/>
            <person name="Stanke M."/>
            <person name="Stinson E.O."/>
            <person name="Tubio J.M."/>
            <person name="Vanzee J.P."/>
            <person name="Verjovski-Almeida S."/>
            <person name="Werner D."/>
            <person name="White O."/>
            <person name="Wyder S."/>
            <person name="Zeng Q."/>
            <person name="Zhao Q."/>
            <person name="Zhao Y."/>
            <person name="Hill C.A."/>
            <person name="Raikhel A.S."/>
            <person name="Soares M.B."/>
            <person name="Knudson D.L."/>
            <person name="Lee N.H."/>
            <person name="Galagan J."/>
            <person name="Salzberg S.L."/>
            <person name="Paulsen I.T."/>
            <person name="Dimopoulos G."/>
            <person name="Collins F.H."/>
            <person name="Birren B."/>
            <person name="Fraser-Liggett C.M."/>
            <person name="Severson D.W."/>
        </authorList>
    </citation>
    <scope>NUCLEOTIDE SEQUENCE [LARGE SCALE GENOMIC DNA]</scope>
    <source>
        <strain evidence="7">Liverpool</strain>
    </source>
</reference>
<dbReference type="HOGENOM" id="CLU_2212105_0_0_1"/>
<dbReference type="SMART" id="SM00184">
    <property type="entry name" value="RING"/>
    <property type="match status" value="1"/>
</dbReference>
<feature type="domain" description="RING-type" evidence="6">
    <location>
        <begin position="64"/>
        <end position="104"/>
    </location>
</feature>
<accession>Q17PC3</accession>
<protein>
    <submittedName>
        <fullName evidence="7">AAEL000472-PA</fullName>
    </submittedName>
</protein>
<dbReference type="InterPro" id="IPR013083">
    <property type="entry name" value="Znf_RING/FYVE/PHD"/>
</dbReference>
<sequence>MVLHGLLTFASSLAIGVVAVVGICYTVNYLHGIMQEEEHRRRPPTGSYRSHKQWEGYSDDSVHCTICLSSIREGTPKMLPCGHLFHNNCINGWMQESKKCPNCRMPL</sequence>
<dbReference type="InterPro" id="IPR001841">
    <property type="entry name" value="Znf_RING"/>
</dbReference>
<dbReference type="PaxDb" id="7159-AAEL000472-PA"/>
<evidence type="ECO:0000256" key="2">
    <source>
        <dbReference type="ARBA" id="ARBA00022771"/>
    </source>
</evidence>
<name>Q17PC3_AEDAE</name>
<evidence type="ECO:0000313" key="7">
    <source>
        <dbReference type="EMBL" id="EAT48508.1"/>
    </source>
</evidence>
<evidence type="ECO:0000256" key="4">
    <source>
        <dbReference type="PROSITE-ProRule" id="PRU00175"/>
    </source>
</evidence>
<organism evidence="7 8">
    <name type="scientific">Aedes aegypti</name>
    <name type="common">Yellowfever mosquito</name>
    <name type="synonym">Culex aegypti</name>
    <dbReference type="NCBI Taxonomy" id="7159"/>
    <lineage>
        <taxon>Eukaryota</taxon>
        <taxon>Metazoa</taxon>
        <taxon>Ecdysozoa</taxon>
        <taxon>Arthropoda</taxon>
        <taxon>Hexapoda</taxon>
        <taxon>Insecta</taxon>
        <taxon>Pterygota</taxon>
        <taxon>Neoptera</taxon>
        <taxon>Endopterygota</taxon>
        <taxon>Diptera</taxon>
        <taxon>Nematocera</taxon>
        <taxon>Culicoidea</taxon>
        <taxon>Culicidae</taxon>
        <taxon>Culicinae</taxon>
        <taxon>Aedini</taxon>
        <taxon>Aedes</taxon>
        <taxon>Stegomyia</taxon>
    </lineage>
</organism>
<evidence type="ECO:0000313" key="8">
    <source>
        <dbReference type="Proteomes" id="UP000682892"/>
    </source>
</evidence>
<reference evidence="7" key="3">
    <citation type="submission" date="2012-09" db="EMBL/GenBank/DDBJ databases">
        <authorList>
            <consortium name="VectorBase"/>
        </authorList>
    </citation>
    <scope>NUCLEOTIDE SEQUENCE</scope>
    <source>
        <strain evidence="7">Liverpool</strain>
    </source>
</reference>
<dbReference type="AlphaFoldDB" id="Q17PC3"/>
<dbReference type="eggNOG" id="ENOG502RTIB">
    <property type="taxonomic scope" value="Eukaryota"/>
</dbReference>
<dbReference type="Gene3D" id="3.30.40.10">
    <property type="entry name" value="Zinc/RING finger domain, C3HC4 (zinc finger)"/>
    <property type="match status" value="1"/>
</dbReference>
<dbReference type="EMBL" id="CH477193">
    <property type="protein sequence ID" value="EAT48508.1"/>
    <property type="molecule type" value="Genomic_DNA"/>
</dbReference>
<dbReference type="GO" id="GO:0016567">
    <property type="term" value="P:protein ubiquitination"/>
    <property type="evidence" value="ECO:0007669"/>
    <property type="project" value="TreeGrafter"/>
</dbReference>
<keyword evidence="3" id="KW-0862">Zinc</keyword>
<evidence type="ECO:0000259" key="6">
    <source>
        <dbReference type="PROSITE" id="PS50089"/>
    </source>
</evidence>
<keyword evidence="2 4" id="KW-0863">Zinc-finger</keyword>
<keyword evidence="5" id="KW-0472">Membrane</keyword>
<dbReference type="Proteomes" id="UP000682892">
    <property type="component" value="Unassembled WGS sequence"/>
</dbReference>
<dbReference type="PhylomeDB" id="Q17PC3"/>
<keyword evidence="1" id="KW-0479">Metal-binding</keyword>
<keyword evidence="5" id="KW-0812">Transmembrane</keyword>
<proteinExistence type="predicted"/>
<evidence type="ECO:0000256" key="3">
    <source>
        <dbReference type="ARBA" id="ARBA00022833"/>
    </source>
</evidence>
<gene>
    <name evidence="7" type="ORF">AaeL_AAEL000472</name>
</gene>
<evidence type="ECO:0000256" key="5">
    <source>
        <dbReference type="SAM" id="Phobius"/>
    </source>
</evidence>
<dbReference type="OMA" id="HNNCING"/>
<evidence type="ECO:0000256" key="1">
    <source>
        <dbReference type="ARBA" id="ARBA00022723"/>
    </source>
</evidence>
<dbReference type="SUPFAM" id="SSF57850">
    <property type="entry name" value="RING/U-box"/>
    <property type="match status" value="1"/>
</dbReference>
<dbReference type="Pfam" id="PF13639">
    <property type="entry name" value="zf-RING_2"/>
    <property type="match status" value="1"/>
</dbReference>